<keyword evidence="4" id="KW-1185">Reference proteome</keyword>
<proteinExistence type="predicted"/>
<dbReference type="Proteomes" id="UP000257109">
    <property type="component" value="Unassembled WGS sequence"/>
</dbReference>
<feature type="region of interest" description="Disordered" evidence="1">
    <location>
        <begin position="113"/>
        <end position="133"/>
    </location>
</feature>
<evidence type="ECO:0000256" key="1">
    <source>
        <dbReference type="SAM" id="MobiDB-lite"/>
    </source>
</evidence>
<keyword evidence="2" id="KW-0732">Signal</keyword>
<dbReference type="AlphaFoldDB" id="A0A371I3Y6"/>
<feature type="non-terminal residue" evidence="3">
    <location>
        <position position="1"/>
    </location>
</feature>
<organism evidence="3 4">
    <name type="scientific">Mucuna pruriens</name>
    <name type="common">Velvet bean</name>
    <name type="synonym">Dolichos pruriens</name>
    <dbReference type="NCBI Taxonomy" id="157652"/>
    <lineage>
        <taxon>Eukaryota</taxon>
        <taxon>Viridiplantae</taxon>
        <taxon>Streptophyta</taxon>
        <taxon>Embryophyta</taxon>
        <taxon>Tracheophyta</taxon>
        <taxon>Spermatophyta</taxon>
        <taxon>Magnoliopsida</taxon>
        <taxon>eudicotyledons</taxon>
        <taxon>Gunneridae</taxon>
        <taxon>Pentapetalae</taxon>
        <taxon>rosids</taxon>
        <taxon>fabids</taxon>
        <taxon>Fabales</taxon>
        <taxon>Fabaceae</taxon>
        <taxon>Papilionoideae</taxon>
        <taxon>50 kb inversion clade</taxon>
        <taxon>NPAAA clade</taxon>
        <taxon>indigoferoid/millettioid clade</taxon>
        <taxon>Phaseoleae</taxon>
        <taxon>Mucuna</taxon>
    </lineage>
</organism>
<feature type="compositionally biased region" description="Basic and acidic residues" evidence="1">
    <location>
        <begin position="113"/>
        <end position="126"/>
    </location>
</feature>
<gene>
    <name evidence="3" type="ORF">CR513_05850</name>
</gene>
<evidence type="ECO:0000313" key="4">
    <source>
        <dbReference type="Proteomes" id="UP000257109"/>
    </source>
</evidence>
<evidence type="ECO:0000256" key="2">
    <source>
        <dbReference type="SAM" id="SignalP"/>
    </source>
</evidence>
<feature type="signal peptide" evidence="2">
    <location>
        <begin position="1"/>
        <end position="25"/>
    </location>
</feature>
<evidence type="ECO:0000313" key="3">
    <source>
        <dbReference type="EMBL" id="RDY09742.1"/>
    </source>
</evidence>
<comment type="caution">
    <text evidence="3">The sequence shown here is derived from an EMBL/GenBank/DDBJ whole genome shotgun (WGS) entry which is preliminary data.</text>
</comment>
<feature type="chain" id="PRO_5016737269" evidence="2">
    <location>
        <begin position="26"/>
        <end position="299"/>
    </location>
</feature>
<reference evidence="3" key="1">
    <citation type="submission" date="2018-05" db="EMBL/GenBank/DDBJ databases">
        <title>Draft genome of Mucuna pruriens seed.</title>
        <authorList>
            <person name="Nnadi N.E."/>
            <person name="Vos R."/>
            <person name="Hasami M.H."/>
            <person name="Devisetty U.K."/>
            <person name="Aguiy J.C."/>
        </authorList>
    </citation>
    <scope>NUCLEOTIDE SEQUENCE [LARGE SCALE GENOMIC DNA]</scope>
    <source>
        <strain evidence="3">JCA_2017</strain>
    </source>
</reference>
<protein>
    <submittedName>
        <fullName evidence="3">Uncharacterized protein</fullName>
    </submittedName>
</protein>
<name>A0A371I3Y6_MUCPR</name>
<dbReference type="EMBL" id="QJKJ01000982">
    <property type="protein sequence ID" value="RDY09742.1"/>
    <property type="molecule type" value="Genomic_DNA"/>
</dbReference>
<sequence>MVSLSFSLSHNFLLSFLTLTDTSQGDQKELQRDMARITRESLQRPLTTGRLKKLKVDVQRNMDFLKRQGVTRLDAKAYGRWQPLDNGRPLSRNIPLGSVVFGRKLLKETMGPRRNLKDSGRVKTIHESNSNQEQSKSVVLEYRSYQKRVDQYVKKVNRGKNDKVFEEGDLVLVHLKKERYPNPKFEVKFSPRKGSLMLISEPWKALLIRGDQQHFVRRDELKLEKIPLEQDSSLWGDFIKHLNKYLRICHPRRSPWKDGDDSPMIVEMLRIGSTRVHCLAKRSPLTTFDLTILDLHLLD</sequence>
<accession>A0A371I3Y6</accession>